<evidence type="ECO:0000256" key="8">
    <source>
        <dbReference type="PROSITE-ProRule" id="PRU00723"/>
    </source>
</evidence>
<dbReference type="InterPro" id="IPR010280">
    <property type="entry name" value="U5_MeTrfase_fam"/>
</dbReference>
<feature type="region of interest" description="Disordered" evidence="11">
    <location>
        <begin position="134"/>
        <end position="156"/>
    </location>
</feature>
<sequence length="885" mass="96855">MAAEGEDGISLSSESHISLSANFTTPCPEGLHQPTEPTDTAIDSKRKNLEREELEENQGGEVTADPNPEAKPLWKTSLCSYFRRHSQSCRHAESCRYAHGEEELKPRPDNSWDPTSERAKKLLKTIDAIRNDGVGDFPREDVLPSTGSDGEGDGASSSLRKCIVNLPKQWNSDKLKTFLTDQGIIYATAKKRKGMAVGFVDFANPEHVTHAIEVLDGKVMGNRQVKVVDVKARAFERTSGLAISSNNPGGIMETDFACGDAGEKGHSVEIGKSGANNLASKTRTVREVVTPLAHMQYDDQLDYKKNSLLQTLKRLTRNARKACPDGVPLPEWVIKSRDIGGLPCNLEGIIKSPLINGYRNKCEFSIGYSQHGEPTVGFMLGNFREGMTAVEDPGDCPNISSIACRYASIFQSFIRTSVLPVWNRIQNTGFWRQLTVREGRAPSQPTELERATTSIAEVMLIVQVCPLGVDEELKSSEFQRMAQSLAEGAYACSPPLPFTSLVVQEHKGISNAAPVDSPLLPLRILQQEGTSEHNDNLSATEPRIRDYISNLRFSISPTAFFQVNTLAAEKLYNLAGEWAGLGPDTLLFDICCGTGTIGLTLAQHVGMVVGVEMNASAVCDALRNAETNGIKNCRFVCAKAEDVMSALLKEYLDFSQQEDDSLLQLATNGSEKINDENSLSNEIGTPESAYNSLEKTSDKDNVTNGMNTGSASLTSHIDHVEMRLNTSDTFGSNVDSSKVVNIDGSVNVGLNDLNPENSIIEDKNKQNVKLQFKNVVAIVDPPRVGLHPVVIKAIRTHPGLRRLVYISCNPESLVANAIELCTPSTDKLDKGRSNRGHWRSMSSAGLARQRAKSMPNSEPFRPVKAMAVDLFPHTPHCEMVMLLER</sequence>
<dbReference type="PROSITE" id="PS51687">
    <property type="entry name" value="SAM_MT_RNA_M5U"/>
    <property type="match status" value="1"/>
</dbReference>
<dbReference type="STRING" id="13333.U5D6H4"/>
<feature type="region of interest" description="Disordered" evidence="11">
    <location>
        <begin position="828"/>
        <end position="859"/>
    </location>
</feature>
<dbReference type="InterPro" id="IPR029063">
    <property type="entry name" value="SAM-dependent_MTases_sf"/>
</dbReference>
<dbReference type="Pfam" id="PF00642">
    <property type="entry name" value="zf-CCCH"/>
    <property type="match status" value="1"/>
</dbReference>
<dbReference type="AlphaFoldDB" id="U5D6H4"/>
<keyword evidence="1 9" id="KW-0489">Methyltransferase</keyword>
<dbReference type="PROSITE" id="PS50102">
    <property type="entry name" value="RRM"/>
    <property type="match status" value="1"/>
</dbReference>
<dbReference type="InterPro" id="IPR000571">
    <property type="entry name" value="Znf_CCCH"/>
</dbReference>
<dbReference type="PANTHER" id="PTHR45904:SF2">
    <property type="entry name" value="TRNA (URACIL-5-)-METHYLTRANSFERASE HOMOLOG A"/>
    <property type="match status" value="1"/>
</dbReference>
<feature type="zinc finger region" description="C3H1-type" evidence="8">
    <location>
        <begin position="73"/>
        <end position="102"/>
    </location>
</feature>
<evidence type="ECO:0000256" key="11">
    <source>
        <dbReference type="SAM" id="MobiDB-lite"/>
    </source>
</evidence>
<comment type="caution">
    <text evidence="9">Lacks conserved residue(s) required for the propagation of feature annotation.</text>
</comment>
<dbReference type="PROSITE" id="PS50103">
    <property type="entry name" value="ZF_C3H1"/>
    <property type="match status" value="1"/>
</dbReference>
<dbReference type="EMBL" id="KI392493">
    <property type="protein sequence ID" value="ERN15968.1"/>
    <property type="molecule type" value="Genomic_DNA"/>
</dbReference>
<dbReference type="InterPro" id="IPR030390">
    <property type="entry name" value="MeTrfase_TrmA_AS"/>
</dbReference>
<dbReference type="PROSITE" id="PS01230">
    <property type="entry name" value="TRMA_1"/>
    <property type="match status" value="1"/>
</dbReference>
<evidence type="ECO:0000256" key="3">
    <source>
        <dbReference type="ARBA" id="ARBA00022691"/>
    </source>
</evidence>
<dbReference type="CDD" id="cd00590">
    <property type="entry name" value="RRM_SF"/>
    <property type="match status" value="1"/>
</dbReference>
<dbReference type="GO" id="GO:0008173">
    <property type="term" value="F:RNA methyltransferase activity"/>
    <property type="evidence" value="ECO:0007669"/>
    <property type="project" value="EnsemblPlants"/>
</dbReference>
<dbReference type="InterPro" id="IPR036855">
    <property type="entry name" value="Znf_CCCH_sf"/>
</dbReference>
<feature type="region of interest" description="Disordered" evidence="11">
    <location>
        <begin position="1"/>
        <end position="69"/>
    </location>
</feature>
<evidence type="ECO:0000256" key="6">
    <source>
        <dbReference type="ARBA" id="ARBA00022833"/>
    </source>
</evidence>
<dbReference type="eggNOG" id="KOG2187">
    <property type="taxonomic scope" value="Eukaryota"/>
</dbReference>
<feature type="compositionally biased region" description="Basic and acidic residues" evidence="11">
    <location>
        <begin position="42"/>
        <end position="51"/>
    </location>
</feature>
<evidence type="ECO:0008006" key="16">
    <source>
        <dbReference type="Google" id="ProtNLM"/>
    </source>
</evidence>
<evidence type="ECO:0000256" key="2">
    <source>
        <dbReference type="ARBA" id="ARBA00022679"/>
    </source>
</evidence>
<feature type="binding site" evidence="9">
    <location>
        <position position="562"/>
    </location>
    <ligand>
        <name>S-adenosyl-L-methionine</name>
        <dbReference type="ChEBI" id="CHEBI:59789"/>
    </ligand>
</feature>
<name>U5D6H4_AMBTC</name>
<dbReference type="Pfam" id="PF13847">
    <property type="entry name" value="Methyltransf_31"/>
    <property type="match status" value="1"/>
</dbReference>
<feature type="domain" description="RRM" evidence="12">
    <location>
        <begin position="163"/>
        <end position="232"/>
    </location>
</feature>
<dbReference type="HOGENOM" id="CLU_014689_4_1_1"/>
<gene>
    <name evidence="14" type="ORF">AMTR_s00175p00051190</name>
</gene>
<dbReference type="InterPro" id="IPR035979">
    <property type="entry name" value="RBD_domain_sf"/>
</dbReference>
<protein>
    <recommendedName>
        <fullName evidence="16">C3H1-type domain-containing protein</fullName>
    </recommendedName>
</protein>
<keyword evidence="6 8" id="KW-0862">Zinc</keyword>
<dbReference type="Gene3D" id="4.10.1000.10">
    <property type="entry name" value="Zinc finger, CCCH-type"/>
    <property type="match status" value="1"/>
</dbReference>
<feature type="active site" evidence="10">
    <location>
        <position position="808"/>
    </location>
</feature>
<keyword evidence="7" id="KW-0694">RNA-binding</keyword>
<dbReference type="GO" id="GO:0000976">
    <property type="term" value="F:transcription cis-regulatory region binding"/>
    <property type="evidence" value="ECO:0007669"/>
    <property type="project" value="EnsemblPlants"/>
</dbReference>
<feature type="active site" description="Nucleophile" evidence="9">
    <location>
        <position position="808"/>
    </location>
</feature>
<keyword evidence="2 9" id="KW-0808">Transferase</keyword>
<evidence type="ECO:0000256" key="5">
    <source>
        <dbReference type="ARBA" id="ARBA00022771"/>
    </source>
</evidence>
<dbReference type="eggNOG" id="KOG1677">
    <property type="taxonomic scope" value="Eukaryota"/>
</dbReference>
<feature type="region of interest" description="Disordered" evidence="11">
    <location>
        <begin position="674"/>
        <end position="703"/>
    </location>
</feature>
<feature type="binding site" evidence="9">
    <location>
        <position position="780"/>
    </location>
    <ligand>
        <name>S-adenosyl-L-methionine</name>
        <dbReference type="ChEBI" id="CHEBI:59789"/>
    </ligand>
</feature>
<dbReference type="InterPro" id="IPR045850">
    <property type="entry name" value="TRM2_met"/>
</dbReference>
<dbReference type="CDD" id="cd02440">
    <property type="entry name" value="AdoMet_MTases"/>
    <property type="match status" value="1"/>
</dbReference>
<evidence type="ECO:0000256" key="4">
    <source>
        <dbReference type="ARBA" id="ARBA00022723"/>
    </source>
</evidence>
<feature type="compositionally biased region" description="Polar residues" evidence="11">
    <location>
        <begin position="674"/>
        <end position="694"/>
    </location>
</feature>
<dbReference type="SUPFAM" id="SSF53335">
    <property type="entry name" value="S-adenosyl-L-methionine-dependent methyltransferases"/>
    <property type="match status" value="1"/>
</dbReference>
<dbReference type="Gene3D" id="2.40.50.1070">
    <property type="match status" value="1"/>
</dbReference>
<dbReference type="Gene3D" id="3.30.70.330">
    <property type="match status" value="1"/>
</dbReference>
<proteinExistence type="inferred from homology"/>
<dbReference type="SUPFAM" id="SSF54928">
    <property type="entry name" value="RNA-binding domain, RBD"/>
    <property type="match status" value="1"/>
</dbReference>
<evidence type="ECO:0000256" key="7">
    <source>
        <dbReference type="PROSITE-ProRule" id="PRU00176"/>
    </source>
</evidence>
<evidence type="ECO:0000259" key="12">
    <source>
        <dbReference type="PROSITE" id="PS50102"/>
    </source>
</evidence>
<evidence type="ECO:0000256" key="9">
    <source>
        <dbReference type="PROSITE-ProRule" id="PRU01024"/>
    </source>
</evidence>
<dbReference type="InterPro" id="IPR025714">
    <property type="entry name" value="Methyltranfer_dom"/>
</dbReference>
<evidence type="ECO:0000256" key="10">
    <source>
        <dbReference type="PROSITE-ProRule" id="PRU10015"/>
    </source>
</evidence>
<dbReference type="SMART" id="SM00356">
    <property type="entry name" value="ZnF_C3H1"/>
    <property type="match status" value="1"/>
</dbReference>
<dbReference type="Gramene" id="ERN15968">
    <property type="protein sequence ID" value="ERN15968"/>
    <property type="gene ID" value="AMTR_s00175p00051190"/>
</dbReference>
<feature type="compositionally biased region" description="Low complexity" evidence="11">
    <location>
        <begin position="9"/>
        <end position="20"/>
    </location>
</feature>
<dbReference type="SUPFAM" id="SSF90229">
    <property type="entry name" value="CCCH zinc finger"/>
    <property type="match status" value="1"/>
</dbReference>
<dbReference type="KEGG" id="atr:18444264"/>
<keyword evidence="5 8" id="KW-0863">Zinc-finger</keyword>
<keyword evidence="15" id="KW-1185">Reference proteome</keyword>
<dbReference type="Gene3D" id="3.40.50.150">
    <property type="entry name" value="Vaccinia Virus protein VP39"/>
    <property type="match status" value="2"/>
</dbReference>
<dbReference type="InterPro" id="IPR000504">
    <property type="entry name" value="RRM_dom"/>
</dbReference>
<dbReference type="InterPro" id="IPR012677">
    <property type="entry name" value="Nucleotide-bd_a/b_plait_sf"/>
</dbReference>
<dbReference type="OMA" id="NRGWRTM"/>
<dbReference type="GO" id="GO:0006396">
    <property type="term" value="P:RNA processing"/>
    <property type="evidence" value="ECO:0007669"/>
    <property type="project" value="InterPro"/>
</dbReference>
<feature type="domain" description="C3H1-type" evidence="13">
    <location>
        <begin position="73"/>
        <end position="102"/>
    </location>
</feature>
<evidence type="ECO:0000313" key="15">
    <source>
        <dbReference type="Proteomes" id="UP000017836"/>
    </source>
</evidence>
<comment type="similarity">
    <text evidence="9">Belongs to the class I-like SAM-binding methyltransferase superfamily. RNA M5U methyltransferase family.</text>
</comment>
<dbReference type="Proteomes" id="UP000017836">
    <property type="component" value="Unassembled WGS sequence"/>
</dbReference>
<dbReference type="OrthoDB" id="10250660at2759"/>
<dbReference type="Pfam" id="PF00076">
    <property type="entry name" value="RRM_1"/>
    <property type="match status" value="1"/>
</dbReference>
<dbReference type="GO" id="GO:0003723">
    <property type="term" value="F:RNA binding"/>
    <property type="evidence" value="ECO:0007669"/>
    <property type="project" value="UniProtKB-UniRule"/>
</dbReference>
<dbReference type="Pfam" id="PF05958">
    <property type="entry name" value="tRNA_U5-meth_tr"/>
    <property type="match status" value="1"/>
</dbReference>
<dbReference type="GO" id="GO:0032259">
    <property type="term" value="P:methylation"/>
    <property type="evidence" value="ECO:0007669"/>
    <property type="project" value="UniProtKB-KW"/>
</dbReference>
<dbReference type="PANTHER" id="PTHR45904">
    <property type="entry name" value="TRNA (URACIL-5-)-METHYLTRANSFERASE"/>
    <property type="match status" value="1"/>
</dbReference>
<feature type="binding site" evidence="9">
    <location>
        <position position="612"/>
    </location>
    <ligand>
        <name>S-adenosyl-L-methionine</name>
        <dbReference type="ChEBI" id="CHEBI:59789"/>
    </ligand>
</feature>
<keyword evidence="4 8" id="KW-0479">Metal-binding</keyword>
<evidence type="ECO:0000313" key="14">
    <source>
        <dbReference type="EMBL" id="ERN15968.1"/>
    </source>
</evidence>
<accession>U5D6H4</accession>
<dbReference type="SMART" id="SM00360">
    <property type="entry name" value="RRM"/>
    <property type="match status" value="1"/>
</dbReference>
<organism evidence="14 15">
    <name type="scientific">Amborella trichopoda</name>
    <dbReference type="NCBI Taxonomy" id="13333"/>
    <lineage>
        <taxon>Eukaryota</taxon>
        <taxon>Viridiplantae</taxon>
        <taxon>Streptophyta</taxon>
        <taxon>Embryophyta</taxon>
        <taxon>Tracheophyta</taxon>
        <taxon>Spermatophyta</taxon>
        <taxon>Magnoliopsida</taxon>
        <taxon>Amborellales</taxon>
        <taxon>Amborellaceae</taxon>
        <taxon>Amborella</taxon>
    </lineage>
</organism>
<dbReference type="GO" id="GO:0008270">
    <property type="term" value="F:zinc ion binding"/>
    <property type="evidence" value="ECO:0007669"/>
    <property type="project" value="UniProtKB-KW"/>
</dbReference>
<evidence type="ECO:0000259" key="13">
    <source>
        <dbReference type="PROSITE" id="PS50103"/>
    </source>
</evidence>
<keyword evidence="3 9" id="KW-0949">S-adenosyl-L-methionine</keyword>
<reference evidence="15" key="1">
    <citation type="journal article" date="2013" name="Science">
        <title>The Amborella genome and the evolution of flowering plants.</title>
        <authorList>
            <consortium name="Amborella Genome Project"/>
        </authorList>
    </citation>
    <scope>NUCLEOTIDE SEQUENCE [LARGE SCALE GENOMIC DNA]</scope>
</reference>
<evidence type="ECO:0000256" key="1">
    <source>
        <dbReference type="ARBA" id="ARBA00022603"/>
    </source>
</evidence>